<name>A0A9P5JYD9_9AGAM</name>
<evidence type="ECO:0000313" key="2">
    <source>
        <dbReference type="Proteomes" id="UP000759537"/>
    </source>
</evidence>
<dbReference type="EMBL" id="WHVB01000025">
    <property type="protein sequence ID" value="KAF8470470.1"/>
    <property type="molecule type" value="Genomic_DNA"/>
</dbReference>
<protein>
    <submittedName>
        <fullName evidence="1">Uncharacterized protein</fullName>
    </submittedName>
</protein>
<evidence type="ECO:0000313" key="1">
    <source>
        <dbReference type="EMBL" id="KAF8470470.1"/>
    </source>
</evidence>
<sequence>MIRHGTTNGRPQQRINATRSAALLAPADLLDDNSWCPFSRHVFADVVKGLTTRLHSQRANATSTPAFFPHPRRPAKRPATEPESKLQYHRLVHDPHPEQCEQPDDDECGKWKGGVGTGAIVVVVRGGTRVPRGGSAVLHVAGTVESIQALSPWRAESGGGGGREEEIGFIALLPAVWLSRIATAATDRTCTHVALSVDGDDDDGGGC</sequence>
<organism evidence="1 2">
    <name type="scientific">Russula ochroleuca</name>
    <dbReference type="NCBI Taxonomy" id="152965"/>
    <lineage>
        <taxon>Eukaryota</taxon>
        <taxon>Fungi</taxon>
        <taxon>Dikarya</taxon>
        <taxon>Basidiomycota</taxon>
        <taxon>Agaricomycotina</taxon>
        <taxon>Agaricomycetes</taxon>
        <taxon>Russulales</taxon>
        <taxon>Russulaceae</taxon>
        <taxon>Russula</taxon>
    </lineage>
</organism>
<proteinExistence type="predicted"/>
<reference evidence="1" key="2">
    <citation type="journal article" date="2020" name="Nat. Commun.">
        <title>Large-scale genome sequencing of mycorrhizal fungi provides insights into the early evolution of symbiotic traits.</title>
        <authorList>
            <person name="Miyauchi S."/>
            <person name="Kiss E."/>
            <person name="Kuo A."/>
            <person name="Drula E."/>
            <person name="Kohler A."/>
            <person name="Sanchez-Garcia M."/>
            <person name="Morin E."/>
            <person name="Andreopoulos B."/>
            <person name="Barry K.W."/>
            <person name="Bonito G."/>
            <person name="Buee M."/>
            <person name="Carver A."/>
            <person name="Chen C."/>
            <person name="Cichocki N."/>
            <person name="Clum A."/>
            <person name="Culley D."/>
            <person name="Crous P.W."/>
            <person name="Fauchery L."/>
            <person name="Girlanda M."/>
            <person name="Hayes R.D."/>
            <person name="Keri Z."/>
            <person name="LaButti K."/>
            <person name="Lipzen A."/>
            <person name="Lombard V."/>
            <person name="Magnuson J."/>
            <person name="Maillard F."/>
            <person name="Murat C."/>
            <person name="Nolan M."/>
            <person name="Ohm R.A."/>
            <person name="Pangilinan J."/>
            <person name="Pereira M.F."/>
            <person name="Perotto S."/>
            <person name="Peter M."/>
            <person name="Pfister S."/>
            <person name="Riley R."/>
            <person name="Sitrit Y."/>
            <person name="Stielow J.B."/>
            <person name="Szollosi G."/>
            <person name="Zifcakova L."/>
            <person name="Stursova M."/>
            <person name="Spatafora J.W."/>
            <person name="Tedersoo L."/>
            <person name="Vaario L.M."/>
            <person name="Yamada A."/>
            <person name="Yan M."/>
            <person name="Wang P."/>
            <person name="Xu J."/>
            <person name="Bruns T."/>
            <person name="Baldrian P."/>
            <person name="Vilgalys R."/>
            <person name="Dunand C."/>
            <person name="Henrissat B."/>
            <person name="Grigoriev I.V."/>
            <person name="Hibbett D."/>
            <person name="Nagy L.G."/>
            <person name="Martin F.M."/>
        </authorList>
    </citation>
    <scope>NUCLEOTIDE SEQUENCE</scope>
    <source>
        <strain evidence="1">Prilba</strain>
    </source>
</reference>
<gene>
    <name evidence="1" type="ORF">DFH94DRAFT_771444</name>
</gene>
<reference evidence="1" key="1">
    <citation type="submission" date="2019-10" db="EMBL/GenBank/DDBJ databases">
        <authorList>
            <consortium name="DOE Joint Genome Institute"/>
            <person name="Kuo A."/>
            <person name="Miyauchi S."/>
            <person name="Kiss E."/>
            <person name="Drula E."/>
            <person name="Kohler A."/>
            <person name="Sanchez-Garcia M."/>
            <person name="Andreopoulos B."/>
            <person name="Barry K.W."/>
            <person name="Bonito G."/>
            <person name="Buee M."/>
            <person name="Carver A."/>
            <person name="Chen C."/>
            <person name="Cichocki N."/>
            <person name="Clum A."/>
            <person name="Culley D."/>
            <person name="Crous P.W."/>
            <person name="Fauchery L."/>
            <person name="Girlanda M."/>
            <person name="Hayes R."/>
            <person name="Keri Z."/>
            <person name="LaButti K."/>
            <person name="Lipzen A."/>
            <person name="Lombard V."/>
            <person name="Magnuson J."/>
            <person name="Maillard F."/>
            <person name="Morin E."/>
            <person name="Murat C."/>
            <person name="Nolan M."/>
            <person name="Ohm R."/>
            <person name="Pangilinan J."/>
            <person name="Pereira M."/>
            <person name="Perotto S."/>
            <person name="Peter M."/>
            <person name="Riley R."/>
            <person name="Sitrit Y."/>
            <person name="Stielow B."/>
            <person name="Szollosi G."/>
            <person name="Zifcakova L."/>
            <person name="Stursova M."/>
            <person name="Spatafora J.W."/>
            <person name="Tedersoo L."/>
            <person name="Vaario L.-M."/>
            <person name="Yamada A."/>
            <person name="Yan M."/>
            <person name="Wang P."/>
            <person name="Xu J."/>
            <person name="Bruns T."/>
            <person name="Baldrian P."/>
            <person name="Vilgalys R."/>
            <person name="Henrissat B."/>
            <person name="Grigoriev I.V."/>
            <person name="Hibbett D."/>
            <person name="Nagy L.G."/>
            <person name="Martin F.M."/>
        </authorList>
    </citation>
    <scope>NUCLEOTIDE SEQUENCE</scope>
    <source>
        <strain evidence="1">Prilba</strain>
    </source>
</reference>
<accession>A0A9P5JYD9</accession>
<dbReference type="AlphaFoldDB" id="A0A9P5JYD9"/>
<keyword evidence="2" id="KW-1185">Reference proteome</keyword>
<dbReference type="Proteomes" id="UP000759537">
    <property type="component" value="Unassembled WGS sequence"/>
</dbReference>
<comment type="caution">
    <text evidence="1">The sequence shown here is derived from an EMBL/GenBank/DDBJ whole genome shotgun (WGS) entry which is preliminary data.</text>
</comment>